<dbReference type="InterPro" id="IPR006145">
    <property type="entry name" value="PsdUridine_synth_RsuA/RluA"/>
</dbReference>
<dbReference type="Gene3D" id="3.30.2350.10">
    <property type="entry name" value="Pseudouridine synthase"/>
    <property type="match status" value="1"/>
</dbReference>
<feature type="active site" evidence="1">
    <location>
        <position position="159"/>
    </location>
</feature>
<dbReference type="PANTHER" id="PTHR21600:SF40">
    <property type="entry name" value="PSEUDOURIDYLATE SYNTHASE RPUSD2"/>
    <property type="match status" value="1"/>
</dbReference>
<dbReference type="SUPFAM" id="SSF55120">
    <property type="entry name" value="Pseudouridine synthase"/>
    <property type="match status" value="1"/>
</dbReference>
<dbReference type="PANTHER" id="PTHR21600">
    <property type="entry name" value="MITOCHONDRIAL RNA PSEUDOURIDINE SYNTHASE"/>
    <property type="match status" value="1"/>
</dbReference>
<dbReference type="InterPro" id="IPR050188">
    <property type="entry name" value="RluA_PseudoU_synthase"/>
</dbReference>
<dbReference type="GO" id="GO:0000455">
    <property type="term" value="P:enzyme-directed rRNA pseudouridine synthesis"/>
    <property type="evidence" value="ECO:0007669"/>
    <property type="project" value="TreeGrafter"/>
</dbReference>
<keyword evidence="2" id="KW-0694">RNA-binding</keyword>
<dbReference type="KEGG" id="cput:CONPUDRAFT_144506"/>
<dbReference type="GO" id="GO:0009982">
    <property type="term" value="F:pseudouridine synthase activity"/>
    <property type="evidence" value="ECO:0007669"/>
    <property type="project" value="InterPro"/>
</dbReference>
<gene>
    <name evidence="5" type="ORF">CONPUDRAFT_144506</name>
</gene>
<accession>A0A5M3MMK3</accession>
<dbReference type="NCBIfam" id="TIGR00005">
    <property type="entry name" value="rluA_subfam"/>
    <property type="match status" value="1"/>
</dbReference>
<dbReference type="AlphaFoldDB" id="A0A5M3MMK3"/>
<dbReference type="InterPro" id="IPR006225">
    <property type="entry name" value="PsdUridine_synth_RluC/D"/>
</dbReference>
<dbReference type="GeneID" id="19201953"/>
<dbReference type="GO" id="GO:0003723">
    <property type="term" value="F:RNA binding"/>
    <property type="evidence" value="ECO:0007669"/>
    <property type="project" value="UniProtKB-KW"/>
</dbReference>
<comment type="caution">
    <text evidence="5">The sequence shown here is derived from an EMBL/GenBank/DDBJ whole genome shotgun (WGS) entry which is preliminary data.</text>
</comment>
<dbReference type="CDD" id="cd02557">
    <property type="entry name" value="PseudoU_synth_ScRIB2"/>
    <property type="match status" value="1"/>
</dbReference>
<evidence type="ECO:0000256" key="3">
    <source>
        <dbReference type="SAM" id="MobiDB-lite"/>
    </source>
</evidence>
<dbReference type="OMA" id="EYVARCK"/>
<feature type="region of interest" description="Disordered" evidence="3">
    <location>
        <begin position="305"/>
        <end position="326"/>
    </location>
</feature>
<feature type="compositionally biased region" description="Polar residues" evidence="3">
    <location>
        <begin position="413"/>
        <end position="424"/>
    </location>
</feature>
<evidence type="ECO:0000313" key="5">
    <source>
        <dbReference type="EMBL" id="EIW80409.1"/>
    </source>
</evidence>
<dbReference type="OrthoDB" id="424794at2759"/>
<evidence type="ECO:0000313" key="6">
    <source>
        <dbReference type="Proteomes" id="UP000053558"/>
    </source>
</evidence>
<feature type="region of interest" description="Disordered" evidence="3">
    <location>
        <begin position="413"/>
        <end position="432"/>
    </location>
</feature>
<evidence type="ECO:0000256" key="2">
    <source>
        <dbReference type="PROSITE-ProRule" id="PRU00182"/>
    </source>
</evidence>
<proteinExistence type="predicted"/>
<dbReference type="PROSITE" id="PS50889">
    <property type="entry name" value="S4"/>
    <property type="match status" value="1"/>
</dbReference>
<name>A0A5M3MMK3_CONPW</name>
<evidence type="ECO:0000256" key="1">
    <source>
        <dbReference type="PIRSR" id="PIRSR606225-1"/>
    </source>
</evidence>
<sequence length="524" mass="58560">MIQAAMSGQPETPLVPPQVPPGLKKIAPYWFPYHTMAKERWLGREILEIVSTEFRDRSMEYYRYALESGVTTINGEVARPDTVVQNGDRIENVVHRHEPPVTSTPVKIISHDKERGFIVVNKPGSIPVHSSGRYYKHSLVEILKDDFGFEKIYTVNRLDRLTSGLLIIPLIADLARSLTAEFQNGTIRKEYIARAKGEFPEEEITCDQPLLTVDRQMGLNIVHPDGKPAVTIFKRLHYDANTDSSVLHCRPMTGRSHQIRVHLQFLGHPIANDPIYSEERIWGINLGKNGIDTVPSEERVAPIAPEHLQSDDSPEALSNGTKGDTKVLPRETGHDIGMSSPVPLSSEAVGVITRLRNMKDEGEDWSRWRDVVFRTRGALAPPKYIIRKQQPPRSNQRKRGGPMSVEVLIEATATEQPTASTNGTPAAGTPDAEPPAQLEIENVVARLPSMELEPPKEEGSTAEQPTENGTLYCPECYLPLHPDPKPENLYIFLHALKYTTSLGSFETGMPEWAAEGWEWEQSGS</sequence>
<dbReference type="EMBL" id="JH711579">
    <property type="protein sequence ID" value="EIW80409.1"/>
    <property type="molecule type" value="Genomic_DNA"/>
</dbReference>
<dbReference type="RefSeq" id="XP_007769365.1">
    <property type="nucleotide sequence ID" value="XM_007771175.1"/>
</dbReference>
<reference evidence="6" key="1">
    <citation type="journal article" date="2012" name="Science">
        <title>The Paleozoic origin of enzymatic lignin decomposition reconstructed from 31 fungal genomes.</title>
        <authorList>
            <person name="Floudas D."/>
            <person name="Binder M."/>
            <person name="Riley R."/>
            <person name="Barry K."/>
            <person name="Blanchette R.A."/>
            <person name="Henrissat B."/>
            <person name="Martinez A.T."/>
            <person name="Otillar R."/>
            <person name="Spatafora J.W."/>
            <person name="Yadav J.S."/>
            <person name="Aerts A."/>
            <person name="Benoit I."/>
            <person name="Boyd A."/>
            <person name="Carlson A."/>
            <person name="Copeland A."/>
            <person name="Coutinho P.M."/>
            <person name="de Vries R.P."/>
            <person name="Ferreira P."/>
            <person name="Findley K."/>
            <person name="Foster B."/>
            <person name="Gaskell J."/>
            <person name="Glotzer D."/>
            <person name="Gorecki P."/>
            <person name="Heitman J."/>
            <person name="Hesse C."/>
            <person name="Hori C."/>
            <person name="Igarashi K."/>
            <person name="Jurgens J.A."/>
            <person name="Kallen N."/>
            <person name="Kersten P."/>
            <person name="Kohler A."/>
            <person name="Kuees U."/>
            <person name="Kumar T.K.A."/>
            <person name="Kuo A."/>
            <person name="LaButti K."/>
            <person name="Larrondo L.F."/>
            <person name="Lindquist E."/>
            <person name="Ling A."/>
            <person name="Lombard V."/>
            <person name="Lucas S."/>
            <person name="Lundell T."/>
            <person name="Martin R."/>
            <person name="McLaughlin D.J."/>
            <person name="Morgenstern I."/>
            <person name="Morin E."/>
            <person name="Murat C."/>
            <person name="Nagy L.G."/>
            <person name="Nolan M."/>
            <person name="Ohm R.A."/>
            <person name="Patyshakuliyeva A."/>
            <person name="Rokas A."/>
            <person name="Ruiz-Duenas F.J."/>
            <person name="Sabat G."/>
            <person name="Salamov A."/>
            <person name="Samejima M."/>
            <person name="Schmutz J."/>
            <person name="Slot J.C."/>
            <person name="St John F."/>
            <person name="Stenlid J."/>
            <person name="Sun H."/>
            <person name="Sun S."/>
            <person name="Syed K."/>
            <person name="Tsang A."/>
            <person name="Wiebenga A."/>
            <person name="Young D."/>
            <person name="Pisabarro A."/>
            <person name="Eastwood D.C."/>
            <person name="Martin F."/>
            <person name="Cullen D."/>
            <person name="Grigoriev I.V."/>
            <person name="Hibbett D.S."/>
        </authorList>
    </citation>
    <scope>NUCLEOTIDE SEQUENCE [LARGE SCALE GENOMIC DNA]</scope>
    <source>
        <strain evidence="6">RWD-64-598 SS2</strain>
    </source>
</reference>
<evidence type="ECO:0000259" key="4">
    <source>
        <dbReference type="Pfam" id="PF00849"/>
    </source>
</evidence>
<protein>
    <submittedName>
        <fullName evidence="5">Pseudouridine synthase</fullName>
    </submittedName>
</protein>
<dbReference type="Proteomes" id="UP000053558">
    <property type="component" value="Unassembled WGS sequence"/>
</dbReference>
<feature type="domain" description="Pseudouridine synthase RsuA/RluA-like" evidence="4">
    <location>
        <begin position="117"/>
        <end position="264"/>
    </location>
</feature>
<organism evidence="5 6">
    <name type="scientific">Coniophora puteana (strain RWD-64-598)</name>
    <name type="common">Brown rot fungus</name>
    <dbReference type="NCBI Taxonomy" id="741705"/>
    <lineage>
        <taxon>Eukaryota</taxon>
        <taxon>Fungi</taxon>
        <taxon>Dikarya</taxon>
        <taxon>Basidiomycota</taxon>
        <taxon>Agaricomycotina</taxon>
        <taxon>Agaricomycetes</taxon>
        <taxon>Agaricomycetidae</taxon>
        <taxon>Boletales</taxon>
        <taxon>Coniophorineae</taxon>
        <taxon>Coniophoraceae</taxon>
        <taxon>Coniophora</taxon>
    </lineage>
</organism>
<keyword evidence="6" id="KW-1185">Reference proteome</keyword>
<dbReference type="InterPro" id="IPR020103">
    <property type="entry name" value="PsdUridine_synth_cat_dom_sf"/>
</dbReference>
<dbReference type="Pfam" id="PF00849">
    <property type="entry name" value="PseudoU_synth_2"/>
    <property type="match status" value="1"/>
</dbReference>